<evidence type="ECO:0000313" key="8">
    <source>
        <dbReference type="EMBL" id="MPC16553.1"/>
    </source>
</evidence>
<accession>A0A5B7D5S2</accession>
<dbReference type="InterPro" id="IPR001012">
    <property type="entry name" value="UBX_dom"/>
</dbReference>
<dbReference type="Pfam" id="PF22562">
    <property type="entry name" value="UBA_7"/>
    <property type="match status" value="1"/>
</dbReference>
<dbReference type="GO" id="GO:0031397">
    <property type="term" value="P:negative regulation of protein ubiquitination"/>
    <property type="evidence" value="ECO:0007669"/>
    <property type="project" value="TreeGrafter"/>
</dbReference>
<dbReference type="Gene3D" id="1.10.8.10">
    <property type="entry name" value="DNA helicase RuvA subunit, C-terminal domain"/>
    <property type="match status" value="1"/>
</dbReference>
<dbReference type="PROSITE" id="PS50033">
    <property type="entry name" value="UBX"/>
    <property type="match status" value="1"/>
</dbReference>
<evidence type="ECO:0000256" key="5">
    <source>
        <dbReference type="SAM" id="MobiDB-lite"/>
    </source>
</evidence>
<feature type="region of interest" description="Disordered" evidence="5">
    <location>
        <begin position="82"/>
        <end position="146"/>
    </location>
</feature>
<dbReference type="OrthoDB" id="10254930at2759"/>
<dbReference type="InterPro" id="IPR013087">
    <property type="entry name" value="Znf_C2H2_type"/>
</dbReference>
<dbReference type="InterPro" id="IPR029071">
    <property type="entry name" value="Ubiquitin-like_domsf"/>
</dbReference>
<comment type="subcellular location">
    <subcellularLocation>
        <location evidence="1">Cytoplasm</location>
    </subcellularLocation>
</comment>
<feature type="region of interest" description="Disordered" evidence="5">
    <location>
        <begin position="169"/>
        <end position="193"/>
    </location>
</feature>
<keyword evidence="9" id="KW-1185">Reference proteome</keyword>
<keyword evidence="4" id="KW-0862">Zinc</keyword>
<keyword evidence="2" id="KW-0963">Cytoplasm</keyword>
<dbReference type="SUPFAM" id="SSF46934">
    <property type="entry name" value="UBA-like"/>
    <property type="match status" value="1"/>
</dbReference>
<dbReference type="Proteomes" id="UP000324222">
    <property type="component" value="Unassembled WGS sequence"/>
</dbReference>
<reference evidence="8 9" key="1">
    <citation type="submission" date="2019-05" db="EMBL/GenBank/DDBJ databases">
        <title>Another draft genome of Portunus trituberculatus and its Hox gene families provides insights of decapod evolution.</title>
        <authorList>
            <person name="Jeong J.-H."/>
            <person name="Song I."/>
            <person name="Kim S."/>
            <person name="Choi T."/>
            <person name="Kim D."/>
            <person name="Ryu S."/>
            <person name="Kim W."/>
        </authorList>
    </citation>
    <scope>NUCLEOTIDE SEQUENCE [LARGE SCALE GENOMIC DNA]</scope>
    <source>
        <tissue evidence="8">Muscle</tissue>
    </source>
</reference>
<feature type="compositionally biased region" description="Basic and acidic residues" evidence="5">
    <location>
        <begin position="179"/>
        <end position="193"/>
    </location>
</feature>
<dbReference type="Pfam" id="PF00789">
    <property type="entry name" value="UBX"/>
    <property type="match status" value="1"/>
</dbReference>
<dbReference type="PANTHER" id="PTHR46340">
    <property type="entry name" value="UBX DOMAIN-CONTAINING PROTEIN 1"/>
    <property type="match status" value="1"/>
</dbReference>
<dbReference type="GO" id="GO:0005634">
    <property type="term" value="C:nucleus"/>
    <property type="evidence" value="ECO:0007669"/>
    <property type="project" value="TreeGrafter"/>
</dbReference>
<comment type="caution">
    <text evidence="8">The sequence shown here is derived from an EMBL/GenBank/DDBJ whole genome shotgun (WGS) entry which is preliminary data.</text>
</comment>
<dbReference type="GO" id="GO:0036435">
    <property type="term" value="F:K48-linked polyubiquitin modification-dependent protein binding"/>
    <property type="evidence" value="ECO:0007669"/>
    <property type="project" value="TreeGrafter"/>
</dbReference>
<dbReference type="EMBL" id="VSRR010000516">
    <property type="protein sequence ID" value="MPC16553.1"/>
    <property type="molecule type" value="Genomic_DNA"/>
</dbReference>
<organism evidence="8 9">
    <name type="scientific">Portunus trituberculatus</name>
    <name type="common">Swimming crab</name>
    <name type="synonym">Neptunus trituberculatus</name>
    <dbReference type="NCBI Taxonomy" id="210409"/>
    <lineage>
        <taxon>Eukaryota</taxon>
        <taxon>Metazoa</taxon>
        <taxon>Ecdysozoa</taxon>
        <taxon>Arthropoda</taxon>
        <taxon>Crustacea</taxon>
        <taxon>Multicrustacea</taxon>
        <taxon>Malacostraca</taxon>
        <taxon>Eumalacostraca</taxon>
        <taxon>Eucarida</taxon>
        <taxon>Decapoda</taxon>
        <taxon>Pleocyemata</taxon>
        <taxon>Brachyura</taxon>
        <taxon>Eubrachyura</taxon>
        <taxon>Portunoidea</taxon>
        <taxon>Portunidae</taxon>
        <taxon>Portuninae</taxon>
        <taxon>Portunus</taxon>
    </lineage>
</organism>
<evidence type="ECO:0000256" key="1">
    <source>
        <dbReference type="ARBA" id="ARBA00004496"/>
    </source>
</evidence>
<evidence type="ECO:0000259" key="6">
    <source>
        <dbReference type="PROSITE" id="PS50033"/>
    </source>
</evidence>
<dbReference type="GO" id="GO:0005737">
    <property type="term" value="C:cytoplasm"/>
    <property type="evidence" value="ECO:0007669"/>
    <property type="project" value="UniProtKB-SubCell"/>
</dbReference>
<evidence type="ECO:0000256" key="4">
    <source>
        <dbReference type="PROSITE-ProRule" id="PRU00042"/>
    </source>
</evidence>
<dbReference type="InterPro" id="IPR015940">
    <property type="entry name" value="UBA"/>
</dbReference>
<dbReference type="GO" id="GO:1903094">
    <property type="term" value="P:negative regulation of protein K48-linked deubiquitination"/>
    <property type="evidence" value="ECO:0007669"/>
    <property type="project" value="TreeGrafter"/>
</dbReference>
<name>A0A5B7D5S2_PORTR</name>
<protein>
    <submittedName>
        <fullName evidence="8">UBX domain-containing protein 1-A</fullName>
    </submittedName>
</protein>
<feature type="compositionally biased region" description="Basic and acidic residues" evidence="5">
    <location>
        <begin position="207"/>
        <end position="223"/>
    </location>
</feature>
<evidence type="ECO:0000256" key="3">
    <source>
        <dbReference type="ARBA" id="ARBA00023054"/>
    </source>
</evidence>
<keyword evidence="3" id="KW-0175">Coiled coil</keyword>
<feature type="region of interest" description="Disordered" evidence="5">
    <location>
        <begin position="207"/>
        <end position="229"/>
    </location>
</feature>
<dbReference type="SMART" id="SM00166">
    <property type="entry name" value="UBX"/>
    <property type="match status" value="1"/>
</dbReference>
<gene>
    <name evidence="8" type="primary">ubxn1-a</name>
    <name evidence="8" type="ORF">E2C01_009383</name>
</gene>
<sequence length="539" mass="59168">MAALQTLMEMGFSENAVLLLLLVWSARFVCSFVLINAPNVTIGDTNVIKILVPGTLPDEVKKSLAVTGGGVEQAMEWLLAHSEDPGINDPPAEPAGAAAVGTSGDGDRGASGAEATEGAIGGVEEGKASAAEATKEGDEDGQDEAKSIKCDDCGKLFKTSEEVEFHAVKSGHTNFSESTEEKKPLSEEEKLQKKRELEGKIKLRRKEREEKEAKEALEREKKRIQMGQQITERKRIPPARKPLPRVRKSNLHSDRGQDSNLCTWRSLGAQSMHGSTVLSLENDYGVKIRFPSGTPLVQEFKAKEPLSAVRLWISLNRPDGVPPETPFNLSTSFPRKIFDDEDMDKPLEVLENLMCNTSTEVSASATFTTTIFFCLVFTMSCEDVAVVMVVPSIKQRVNVYALFEAQNGVCLSVCVPAGDTDSQTLAAMAGQFTRNIYKQGKDVTKLIFKPVFISNSMFYPLKSFVASSNLTFPSPKTTYQRTNTCSKRPAAVHLPSLNMPPKRPATSPAMTPSVAKKTRKSLTLEVKLDIFHRHERQKN</sequence>
<dbReference type="PROSITE" id="PS00028">
    <property type="entry name" value="ZINC_FINGER_C2H2_1"/>
    <property type="match status" value="1"/>
</dbReference>
<dbReference type="Gene3D" id="3.10.20.90">
    <property type="entry name" value="Phosphatidylinositol 3-kinase Catalytic Subunit, Chain A, domain 1"/>
    <property type="match status" value="1"/>
</dbReference>
<evidence type="ECO:0000313" key="9">
    <source>
        <dbReference type="Proteomes" id="UP000324222"/>
    </source>
</evidence>
<feature type="domain" description="C2H2-type" evidence="7">
    <location>
        <begin position="148"/>
        <end position="177"/>
    </location>
</feature>
<dbReference type="GO" id="GO:0008270">
    <property type="term" value="F:zinc ion binding"/>
    <property type="evidence" value="ECO:0007669"/>
    <property type="project" value="UniProtKB-KW"/>
</dbReference>
<dbReference type="InterPro" id="IPR009060">
    <property type="entry name" value="UBA-like_sf"/>
</dbReference>
<keyword evidence="4" id="KW-0479">Metal-binding</keyword>
<keyword evidence="4" id="KW-0863">Zinc-finger</keyword>
<dbReference type="SUPFAM" id="SSF54236">
    <property type="entry name" value="Ubiquitin-like"/>
    <property type="match status" value="1"/>
</dbReference>
<evidence type="ECO:0000256" key="2">
    <source>
        <dbReference type="ARBA" id="ARBA00022490"/>
    </source>
</evidence>
<feature type="domain" description="UBX" evidence="6">
    <location>
        <begin position="286"/>
        <end position="348"/>
    </location>
</feature>
<evidence type="ECO:0000259" key="7">
    <source>
        <dbReference type="PROSITE" id="PS50157"/>
    </source>
</evidence>
<dbReference type="PANTHER" id="PTHR46340:SF1">
    <property type="entry name" value="UBX DOMAIN-CONTAINING PROTEIN 1"/>
    <property type="match status" value="1"/>
</dbReference>
<dbReference type="GO" id="GO:0032435">
    <property type="term" value="P:negative regulation of proteasomal ubiquitin-dependent protein catabolic process"/>
    <property type="evidence" value="ECO:0007669"/>
    <property type="project" value="TreeGrafter"/>
</dbReference>
<proteinExistence type="predicted"/>
<dbReference type="AlphaFoldDB" id="A0A5B7D5S2"/>
<feature type="region of interest" description="Disordered" evidence="5">
    <location>
        <begin position="492"/>
        <end position="516"/>
    </location>
</feature>
<dbReference type="PROSITE" id="PS50157">
    <property type="entry name" value="ZINC_FINGER_C2H2_2"/>
    <property type="match status" value="1"/>
</dbReference>